<dbReference type="InterPro" id="IPR011009">
    <property type="entry name" value="Kinase-like_dom_sf"/>
</dbReference>
<dbReference type="PRINTS" id="PR00109">
    <property type="entry name" value="TYRKINASE"/>
</dbReference>
<dbReference type="OrthoDB" id="4062651at2759"/>
<dbReference type="GO" id="GO:0005524">
    <property type="term" value="F:ATP binding"/>
    <property type="evidence" value="ECO:0007669"/>
    <property type="project" value="InterPro"/>
</dbReference>
<organism evidence="4 5">
    <name type="scientific">Aphanomyces stellatus</name>
    <dbReference type="NCBI Taxonomy" id="120398"/>
    <lineage>
        <taxon>Eukaryota</taxon>
        <taxon>Sar</taxon>
        <taxon>Stramenopiles</taxon>
        <taxon>Oomycota</taxon>
        <taxon>Saprolegniomycetes</taxon>
        <taxon>Saprolegniales</taxon>
        <taxon>Verrucalvaceae</taxon>
        <taxon>Aphanomyces</taxon>
    </lineage>
</organism>
<reference evidence="3" key="2">
    <citation type="submission" date="2019-06" db="EMBL/GenBank/DDBJ databases">
        <title>Genomics analysis of Aphanomyces spp. identifies a new class of oomycete effector associated with host adaptation.</title>
        <authorList>
            <person name="Gaulin E."/>
        </authorList>
    </citation>
    <scope>NUCLEOTIDE SEQUENCE</scope>
    <source>
        <strain evidence="3">CBS 578.67</strain>
    </source>
</reference>
<feature type="domain" description="Protein kinase" evidence="2">
    <location>
        <begin position="152"/>
        <end position="426"/>
    </location>
</feature>
<dbReference type="GO" id="GO:0004674">
    <property type="term" value="F:protein serine/threonine kinase activity"/>
    <property type="evidence" value="ECO:0007669"/>
    <property type="project" value="TreeGrafter"/>
</dbReference>
<proteinExistence type="predicted"/>
<evidence type="ECO:0000259" key="2">
    <source>
        <dbReference type="PROSITE" id="PS50011"/>
    </source>
</evidence>
<gene>
    <name evidence="4" type="primary">Aste57867_2308</name>
    <name evidence="3" type="ORF">As57867_002303</name>
    <name evidence="4" type="ORF">ASTE57867_2308</name>
</gene>
<keyword evidence="1" id="KW-0812">Transmembrane</keyword>
<keyword evidence="1" id="KW-1133">Transmembrane helix</keyword>
<dbReference type="InterPro" id="IPR000719">
    <property type="entry name" value="Prot_kinase_dom"/>
</dbReference>
<dbReference type="InterPro" id="IPR051681">
    <property type="entry name" value="Ser/Thr_Kinases-Pseudokinases"/>
</dbReference>
<dbReference type="Pfam" id="PF07714">
    <property type="entry name" value="PK_Tyr_Ser-Thr"/>
    <property type="match status" value="1"/>
</dbReference>
<keyword evidence="1" id="KW-0472">Membrane</keyword>
<dbReference type="Gene3D" id="3.30.200.20">
    <property type="entry name" value="Phosphorylase Kinase, domain 1"/>
    <property type="match status" value="1"/>
</dbReference>
<dbReference type="InterPro" id="IPR008271">
    <property type="entry name" value="Ser/Thr_kinase_AS"/>
</dbReference>
<reference evidence="4 5" key="1">
    <citation type="submission" date="2019-03" db="EMBL/GenBank/DDBJ databases">
        <authorList>
            <person name="Gaulin E."/>
            <person name="Dumas B."/>
        </authorList>
    </citation>
    <scope>NUCLEOTIDE SEQUENCE [LARGE SCALE GENOMIC DNA]</scope>
    <source>
        <strain evidence="4">CBS 568.67</strain>
    </source>
</reference>
<protein>
    <submittedName>
        <fullName evidence="4">Aste57867_2308 protein</fullName>
    </submittedName>
</protein>
<sequence length="426" mass="46654">MSVPVQNVSANATSLFEGAACASNTACRSQCCSLASSLCVVVDLTATNWTRLCLSSNKTPTPGASITGTSLPSNATFYVGVVLGAFFVVASVVCLIRKASEDGPACGSQNASEHVDDGSLLQGYRLRQPAAIQLTPDDQKALEKHRLDYTKLQLVELLANGGYGTVWRGTYDDQVVAVKMLFEDRRTNAIGVQKFVGEVRLMAKLTHLNVVSFVGASWTSVESMALVVEFMDRGDLKDYLRKYSRHDFLWPAKVQCAMDVVHGLVYLHSQRIIHRDLKSRNVLLDSTKPAKLSDFGVSREIQSKTMSQEVGTYLWTAPEILRGDRIIASDHHVPLANVALKLGVLLGELDSHQPPYHGLTMEDGGPMMGVSIMMKVMQNHVQVEVSPHCPPRIADIVYSCTQYDAARRPSIAQVLDQLRALPSDEF</sequence>
<dbReference type="PANTHER" id="PTHR44329:SF214">
    <property type="entry name" value="PROTEIN KINASE DOMAIN-CONTAINING PROTEIN"/>
    <property type="match status" value="1"/>
</dbReference>
<dbReference type="Proteomes" id="UP000332933">
    <property type="component" value="Unassembled WGS sequence"/>
</dbReference>
<dbReference type="Gene3D" id="1.10.510.10">
    <property type="entry name" value="Transferase(Phosphotransferase) domain 1"/>
    <property type="match status" value="1"/>
</dbReference>
<evidence type="ECO:0000313" key="4">
    <source>
        <dbReference type="EMBL" id="VFT79510.1"/>
    </source>
</evidence>
<keyword evidence="5" id="KW-1185">Reference proteome</keyword>
<name>A0A485K9U8_9STRA</name>
<dbReference type="PROSITE" id="PS00108">
    <property type="entry name" value="PROTEIN_KINASE_ST"/>
    <property type="match status" value="1"/>
</dbReference>
<dbReference type="EMBL" id="CAADRA010000254">
    <property type="protein sequence ID" value="VFT79510.1"/>
    <property type="molecule type" value="Genomic_DNA"/>
</dbReference>
<evidence type="ECO:0000256" key="1">
    <source>
        <dbReference type="SAM" id="Phobius"/>
    </source>
</evidence>
<dbReference type="SMART" id="SM00220">
    <property type="entry name" value="S_TKc"/>
    <property type="match status" value="1"/>
</dbReference>
<dbReference type="PROSITE" id="PS50011">
    <property type="entry name" value="PROTEIN_KINASE_DOM"/>
    <property type="match status" value="1"/>
</dbReference>
<dbReference type="AlphaFoldDB" id="A0A485K9U8"/>
<dbReference type="PANTHER" id="PTHR44329">
    <property type="entry name" value="SERINE/THREONINE-PROTEIN KINASE TNNI3K-RELATED"/>
    <property type="match status" value="1"/>
</dbReference>
<evidence type="ECO:0000313" key="5">
    <source>
        <dbReference type="Proteomes" id="UP000332933"/>
    </source>
</evidence>
<accession>A0A485K9U8</accession>
<evidence type="ECO:0000313" key="3">
    <source>
        <dbReference type="EMBL" id="KAF0717407.1"/>
    </source>
</evidence>
<dbReference type="EMBL" id="VJMH01000254">
    <property type="protein sequence ID" value="KAF0717407.1"/>
    <property type="molecule type" value="Genomic_DNA"/>
</dbReference>
<dbReference type="InterPro" id="IPR001245">
    <property type="entry name" value="Ser-Thr/Tyr_kinase_cat_dom"/>
</dbReference>
<dbReference type="SUPFAM" id="SSF56112">
    <property type="entry name" value="Protein kinase-like (PK-like)"/>
    <property type="match status" value="1"/>
</dbReference>
<feature type="transmembrane region" description="Helical" evidence="1">
    <location>
        <begin position="75"/>
        <end position="96"/>
    </location>
</feature>